<dbReference type="EMBL" id="JBHSFQ010000001">
    <property type="protein sequence ID" value="MFC4560526.1"/>
    <property type="molecule type" value="Genomic_DNA"/>
</dbReference>
<protein>
    <submittedName>
        <fullName evidence="2">Uncharacterized protein</fullName>
    </submittedName>
</protein>
<evidence type="ECO:0000313" key="2">
    <source>
        <dbReference type="EMBL" id="MFC4560526.1"/>
    </source>
</evidence>
<gene>
    <name evidence="2" type="ORF">ACFO4E_01520</name>
</gene>
<keyword evidence="1" id="KW-0472">Membrane</keyword>
<evidence type="ECO:0000256" key="1">
    <source>
        <dbReference type="SAM" id="Phobius"/>
    </source>
</evidence>
<dbReference type="Proteomes" id="UP001595923">
    <property type="component" value="Unassembled WGS sequence"/>
</dbReference>
<feature type="transmembrane region" description="Helical" evidence="1">
    <location>
        <begin position="6"/>
        <end position="28"/>
    </location>
</feature>
<reference evidence="3" key="1">
    <citation type="journal article" date="2019" name="Int. J. Syst. Evol. Microbiol.">
        <title>The Global Catalogue of Microorganisms (GCM) 10K type strain sequencing project: providing services to taxonomists for standard genome sequencing and annotation.</title>
        <authorList>
            <consortium name="The Broad Institute Genomics Platform"/>
            <consortium name="The Broad Institute Genome Sequencing Center for Infectious Disease"/>
            <person name="Wu L."/>
            <person name="Ma J."/>
        </authorList>
    </citation>
    <scope>NUCLEOTIDE SEQUENCE [LARGE SCALE GENOMIC DNA]</scope>
    <source>
        <strain evidence="3">XZYJ18</strain>
    </source>
</reference>
<dbReference type="RefSeq" id="WP_378570720.1">
    <property type="nucleotide sequence ID" value="NZ_JBHSFQ010000001.1"/>
</dbReference>
<evidence type="ECO:0000313" key="3">
    <source>
        <dbReference type="Proteomes" id="UP001595923"/>
    </source>
</evidence>
<name>A0ABV9DQP7_9ACTN</name>
<sequence>MPAIPAVLVIVLGSALASMVALLICYAARRTWSEPAIMATRTFAGAVGVATALAGFVLLAL</sequence>
<proteinExistence type="predicted"/>
<accession>A0ABV9DQP7</accession>
<keyword evidence="1" id="KW-1133">Transmembrane helix</keyword>
<comment type="caution">
    <text evidence="2">The sequence shown here is derived from an EMBL/GenBank/DDBJ whole genome shotgun (WGS) entry which is preliminary data.</text>
</comment>
<organism evidence="2 3">
    <name type="scientific">Nocardiopsis mangrovi</name>
    <dbReference type="NCBI Taxonomy" id="1179818"/>
    <lineage>
        <taxon>Bacteria</taxon>
        <taxon>Bacillati</taxon>
        <taxon>Actinomycetota</taxon>
        <taxon>Actinomycetes</taxon>
        <taxon>Streptosporangiales</taxon>
        <taxon>Nocardiopsidaceae</taxon>
        <taxon>Nocardiopsis</taxon>
    </lineage>
</organism>
<keyword evidence="3" id="KW-1185">Reference proteome</keyword>
<keyword evidence="1" id="KW-0812">Transmembrane</keyword>
<feature type="transmembrane region" description="Helical" evidence="1">
    <location>
        <begin position="40"/>
        <end position="60"/>
    </location>
</feature>